<reference evidence="1" key="1">
    <citation type="submission" date="2022-07" db="EMBL/GenBank/DDBJ databases">
        <authorList>
            <person name="Criscuolo A."/>
        </authorList>
    </citation>
    <scope>NUCLEOTIDE SEQUENCE</scope>
    <source>
        <strain evidence="1">CIP111854</strain>
    </source>
</reference>
<evidence type="ECO:0000313" key="1">
    <source>
        <dbReference type="EMBL" id="CAH9052437.1"/>
    </source>
</evidence>
<accession>A0A9W4QTH6</accession>
<gene>
    <name evidence="1" type="ORF">PSECIP111854_00970</name>
</gene>
<evidence type="ECO:0000313" key="2">
    <source>
        <dbReference type="Proteomes" id="UP001152467"/>
    </source>
</evidence>
<keyword evidence="2" id="KW-1185">Reference proteome</keyword>
<protein>
    <submittedName>
        <fullName evidence="1">Uncharacterized protein</fullName>
    </submittedName>
</protein>
<dbReference type="RefSeq" id="WP_261625883.1">
    <property type="nucleotide sequence ID" value="NZ_CAMAPC010000003.1"/>
</dbReference>
<comment type="caution">
    <text evidence="1">The sequence shown here is derived from an EMBL/GenBank/DDBJ whole genome shotgun (WGS) entry which is preliminary data.</text>
</comment>
<dbReference type="AlphaFoldDB" id="A0A9W4QTH6"/>
<organism evidence="1 2">
    <name type="scientific">Pseudoalteromonas holothuriae</name>
    <dbReference type="NCBI Taxonomy" id="2963714"/>
    <lineage>
        <taxon>Bacteria</taxon>
        <taxon>Pseudomonadati</taxon>
        <taxon>Pseudomonadota</taxon>
        <taxon>Gammaproteobacteria</taxon>
        <taxon>Alteromonadales</taxon>
        <taxon>Pseudoalteromonadaceae</taxon>
        <taxon>Pseudoalteromonas</taxon>
    </lineage>
</organism>
<name>A0A9W4QTH6_9GAMM</name>
<sequence>MGHPKKAADIWEYPRTKEQRDSLYAKHASDEAVPMGNLLSDISPKAIFKAIQIMLSKGTIKQKLLPIALDCSAFQKEDFEYSKAQIEEVVDNLKKVPFREKGMKWIIDFNRELRVQFYGERIVNIPYEKMVERVDISRVGDCFRDVLGINTEVFKRDEQGRPTLQIERIAALAQPNYSAFLGKDELDVYKLELQEYHDKKVINWMKTVCSPNASTVIDDSYFALSPSDDGKGTKLEFAALQEFPLPRIMVLFGLSKWKWYREWLTRGAYRRFWNDTSGNVLKMYAGESVATGKPRTVDKTSRDNCSEAR</sequence>
<dbReference type="Proteomes" id="UP001152467">
    <property type="component" value="Unassembled WGS sequence"/>
</dbReference>
<proteinExistence type="predicted"/>
<dbReference type="EMBL" id="CAMAPC010000003">
    <property type="protein sequence ID" value="CAH9052437.1"/>
    <property type="molecule type" value="Genomic_DNA"/>
</dbReference>